<dbReference type="OMA" id="FNHIYRF"/>
<gene>
    <name evidence="4" type="ORF">O9G_001282</name>
    <name evidence="5" type="ORF">ROZALSC1DRAFT_26858</name>
</gene>
<comment type="catalytic activity">
    <reaction evidence="1">
        <text>RX + glutathione = an S-substituted glutathione + a halide anion + H(+)</text>
        <dbReference type="Rhea" id="RHEA:16437"/>
        <dbReference type="ChEBI" id="CHEBI:15378"/>
        <dbReference type="ChEBI" id="CHEBI:16042"/>
        <dbReference type="ChEBI" id="CHEBI:17792"/>
        <dbReference type="ChEBI" id="CHEBI:57925"/>
        <dbReference type="ChEBI" id="CHEBI:90779"/>
        <dbReference type="EC" id="2.5.1.18"/>
    </reaction>
</comment>
<dbReference type="Gene3D" id="3.40.30.10">
    <property type="entry name" value="Glutaredoxin"/>
    <property type="match status" value="1"/>
</dbReference>
<comment type="similarity">
    <text evidence="1">Belongs to the GST superfamily. Kappa family.</text>
</comment>
<dbReference type="Pfam" id="PF01323">
    <property type="entry name" value="DSBA"/>
    <property type="match status" value="1"/>
</dbReference>
<evidence type="ECO:0000313" key="4">
    <source>
        <dbReference type="EMBL" id="EPZ33531.1"/>
    </source>
</evidence>
<keyword evidence="1" id="KW-0808">Transferase</keyword>
<dbReference type="GO" id="GO:0006749">
    <property type="term" value="P:glutathione metabolic process"/>
    <property type="evidence" value="ECO:0007669"/>
    <property type="project" value="TreeGrafter"/>
</dbReference>
<dbReference type="PANTHER" id="PTHR42943:SF2">
    <property type="entry name" value="GLUTATHIONE S-TRANSFERASE KAPPA 1"/>
    <property type="match status" value="1"/>
</dbReference>
<dbReference type="GO" id="GO:0005739">
    <property type="term" value="C:mitochondrion"/>
    <property type="evidence" value="ECO:0007669"/>
    <property type="project" value="TreeGrafter"/>
</dbReference>
<accession>A0A075ATD5</accession>
<reference evidence="4 6" key="1">
    <citation type="journal article" date="2013" name="Curr. Biol.">
        <title>Shared signatures of parasitism and phylogenomics unite Cryptomycota and microsporidia.</title>
        <authorList>
            <person name="James T.Y."/>
            <person name="Pelin A."/>
            <person name="Bonen L."/>
            <person name="Ahrendt S."/>
            <person name="Sain D."/>
            <person name="Corradi N."/>
            <person name="Stajich J.E."/>
        </authorList>
    </citation>
    <scope>NUCLEOTIDE SEQUENCE [LARGE SCALE GENOMIC DNA]</scope>
    <source>
        <strain evidence="4 6">CSF55</strain>
        <strain evidence="4 6">CSF55</strain>
    </source>
</reference>
<dbReference type="AlphaFoldDB" id="A0A075ATD5"/>
<dbReference type="InterPro" id="IPR001853">
    <property type="entry name" value="DSBA-like_thioredoxin_dom"/>
</dbReference>
<name>A0A075ATD5_ROZAC</name>
<dbReference type="Proteomes" id="UP000281549">
    <property type="component" value="Unassembled WGS sequence"/>
</dbReference>
<dbReference type="InterPro" id="IPR051924">
    <property type="entry name" value="GST_Kappa/NadH"/>
</dbReference>
<dbReference type="EC" id="2.5.1.18" evidence="1"/>
<keyword evidence="6" id="KW-1185">Reference proteome</keyword>
<reference evidence="7" key="2">
    <citation type="journal article" date="2018" name="Nat. Microbiol.">
        <title>Leveraging single-cell genomics to expand the fungal tree of life.</title>
        <authorList>
            <person name="Ahrendt S.R."/>
            <person name="Quandt C.A."/>
            <person name="Ciobanu D."/>
            <person name="Clum A."/>
            <person name="Salamov A."/>
            <person name="Andreopoulos B."/>
            <person name="Cheng J.F."/>
            <person name="Woyke T."/>
            <person name="Pelin A."/>
            <person name="Henrissat B."/>
            <person name="Reynolds N.K."/>
            <person name="Benny G.L."/>
            <person name="Smith M.E."/>
            <person name="James T.Y."/>
            <person name="Grigoriev I.V."/>
        </authorList>
    </citation>
    <scope>NUCLEOTIDE SEQUENCE [LARGE SCALE GENOMIC DNA]</scope>
    <source>
        <strain evidence="7">CSF55</strain>
    </source>
</reference>
<sequence length="221" mass="25146">MEAKRPTIEFFFDILSAYSYIGFETLLSLDWEVNIALKPFLLFKVSKESGNIPPAMIKSKRSFVLRDLQRQAGHCGIKFCVPKRFPINTIPIMRFLVLLNETNRIAAFKATKVLFNLYWGCGFDVSIFANVVEKLAYETGFSKDELAGMYKKSNEDENYLQILDKNCAEALDAGAFGAPTMLVKLTSASHKEFFFGSDRFHHIQEYLESEQPALIPSKSKL</sequence>
<evidence type="ECO:0000313" key="7">
    <source>
        <dbReference type="Proteomes" id="UP000281549"/>
    </source>
</evidence>
<feature type="domain" description="DSBA-like thioredoxin" evidence="3">
    <location>
        <begin position="7"/>
        <end position="207"/>
    </location>
</feature>
<dbReference type="PANTHER" id="PTHR42943">
    <property type="entry name" value="GLUTATHIONE S-TRANSFERASE KAPPA"/>
    <property type="match status" value="1"/>
</dbReference>
<proteinExistence type="inferred from homology"/>
<protein>
    <recommendedName>
        <fullName evidence="1">Glutathione S-transferase kappa</fullName>
        <ecNumber evidence="1">2.5.1.18</ecNumber>
    </recommendedName>
</protein>
<dbReference type="GO" id="GO:0004364">
    <property type="term" value="F:glutathione transferase activity"/>
    <property type="evidence" value="ECO:0007669"/>
    <property type="project" value="UniProtKB-UniRule"/>
</dbReference>
<evidence type="ECO:0000313" key="5">
    <source>
        <dbReference type="EMBL" id="RKP21751.1"/>
    </source>
</evidence>
<dbReference type="EMBL" id="ML004931">
    <property type="protein sequence ID" value="RKP21751.1"/>
    <property type="molecule type" value="Genomic_DNA"/>
</dbReference>
<evidence type="ECO:0000256" key="2">
    <source>
        <dbReference type="PIRSR" id="PIRSR006386-1"/>
    </source>
</evidence>
<evidence type="ECO:0000259" key="3">
    <source>
        <dbReference type="Pfam" id="PF01323"/>
    </source>
</evidence>
<evidence type="ECO:0000256" key="1">
    <source>
        <dbReference type="PIRNR" id="PIRNR006386"/>
    </source>
</evidence>
<dbReference type="PIRSF" id="PIRSF006386">
    <property type="entry name" value="HCCAis_GSTk"/>
    <property type="match status" value="1"/>
</dbReference>
<dbReference type="Proteomes" id="UP000030755">
    <property type="component" value="Unassembled WGS sequence"/>
</dbReference>
<dbReference type="GO" id="GO:0004602">
    <property type="term" value="F:glutathione peroxidase activity"/>
    <property type="evidence" value="ECO:0007669"/>
    <property type="project" value="TreeGrafter"/>
</dbReference>
<dbReference type="HOGENOM" id="CLU_069253_1_0_1"/>
<dbReference type="EMBL" id="KE561054">
    <property type="protein sequence ID" value="EPZ33531.1"/>
    <property type="molecule type" value="Genomic_DNA"/>
</dbReference>
<dbReference type="SUPFAM" id="SSF52833">
    <property type="entry name" value="Thioredoxin-like"/>
    <property type="match status" value="1"/>
</dbReference>
<dbReference type="STRING" id="988480.A0A075ATD5"/>
<dbReference type="OrthoDB" id="4664297at2759"/>
<dbReference type="InterPro" id="IPR014440">
    <property type="entry name" value="HCCAis_GSTk"/>
</dbReference>
<organism evidence="4 6">
    <name type="scientific">Rozella allomycis (strain CSF55)</name>
    <dbReference type="NCBI Taxonomy" id="988480"/>
    <lineage>
        <taxon>Eukaryota</taxon>
        <taxon>Fungi</taxon>
        <taxon>Fungi incertae sedis</taxon>
        <taxon>Cryptomycota</taxon>
        <taxon>Cryptomycota incertae sedis</taxon>
        <taxon>Rozella</taxon>
    </lineage>
</organism>
<feature type="active site" description="Nucleophile" evidence="2">
    <location>
        <position position="16"/>
    </location>
</feature>
<dbReference type="InterPro" id="IPR036249">
    <property type="entry name" value="Thioredoxin-like_sf"/>
</dbReference>
<reference evidence="5" key="3">
    <citation type="submission" date="2018-08" db="EMBL/GenBank/DDBJ databases">
        <title>Leveraging single-cell genomics to expand the Fungal Tree of Life.</title>
        <authorList>
            <consortium name="DOE Joint Genome Institute"/>
            <person name="Ahrendt S.R."/>
            <person name="Quandt C.A."/>
            <person name="Ciobanu D."/>
            <person name="Clum A."/>
            <person name="Salamov A."/>
            <person name="Andreopoulos B."/>
            <person name="Cheng J.-F."/>
            <person name="Woyke T."/>
            <person name="Pelin A."/>
            <person name="Henrissat B."/>
            <person name="Reynolds N."/>
            <person name="Benny G.L."/>
            <person name="Smith M.E."/>
            <person name="James T.Y."/>
            <person name="Grigoriev I.V."/>
        </authorList>
    </citation>
    <scope>NUCLEOTIDE SEQUENCE</scope>
    <source>
        <strain evidence="5">CSF55</strain>
    </source>
</reference>
<dbReference type="GO" id="GO:0005777">
    <property type="term" value="C:peroxisome"/>
    <property type="evidence" value="ECO:0007669"/>
    <property type="project" value="TreeGrafter"/>
</dbReference>
<evidence type="ECO:0000313" key="6">
    <source>
        <dbReference type="Proteomes" id="UP000030755"/>
    </source>
</evidence>